<feature type="signal peptide" evidence="1">
    <location>
        <begin position="1"/>
        <end position="29"/>
    </location>
</feature>
<name>A0A428YVS1_KIBAR</name>
<dbReference type="Proteomes" id="UP000287547">
    <property type="component" value="Unassembled WGS sequence"/>
</dbReference>
<gene>
    <name evidence="2" type="ORF">DMH04_40660</name>
</gene>
<accession>A0A428YVS1</accession>
<keyword evidence="1" id="KW-0732">Signal</keyword>
<feature type="chain" id="PRO_5038445437" evidence="1">
    <location>
        <begin position="30"/>
        <end position="358"/>
    </location>
</feature>
<dbReference type="AlphaFoldDB" id="A0A428YVS1"/>
<dbReference type="EMBL" id="QHKI01000053">
    <property type="protein sequence ID" value="RSM73868.1"/>
    <property type="molecule type" value="Genomic_DNA"/>
</dbReference>
<dbReference type="InterPro" id="IPR021452">
    <property type="entry name" value="DUF3103"/>
</dbReference>
<comment type="caution">
    <text evidence="2">The sequence shown here is derived from an EMBL/GenBank/DDBJ whole genome shotgun (WGS) entry which is preliminary data.</text>
</comment>
<evidence type="ECO:0000313" key="2">
    <source>
        <dbReference type="EMBL" id="RSM73868.1"/>
    </source>
</evidence>
<protein>
    <submittedName>
        <fullName evidence="2">DUF3103 domain-containing protein</fullName>
    </submittedName>
</protein>
<evidence type="ECO:0000313" key="3">
    <source>
        <dbReference type="Proteomes" id="UP000287547"/>
    </source>
</evidence>
<dbReference type="Pfam" id="PF11301">
    <property type="entry name" value="DUF3103"/>
    <property type="match status" value="1"/>
</dbReference>
<organism evidence="2 3">
    <name type="scientific">Kibdelosporangium aridum</name>
    <dbReference type="NCBI Taxonomy" id="2030"/>
    <lineage>
        <taxon>Bacteria</taxon>
        <taxon>Bacillati</taxon>
        <taxon>Actinomycetota</taxon>
        <taxon>Actinomycetes</taxon>
        <taxon>Pseudonocardiales</taxon>
        <taxon>Pseudonocardiaceae</taxon>
        <taxon>Kibdelosporangium</taxon>
    </lineage>
</organism>
<proteinExistence type="predicted"/>
<reference evidence="2 3" key="1">
    <citation type="submission" date="2018-05" db="EMBL/GenBank/DDBJ databases">
        <title>Evolution of GPA BGCs.</title>
        <authorList>
            <person name="Waglechner N."/>
            <person name="Wright G.D."/>
        </authorList>
    </citation>
    <scope>NUCLEOTIDE SEQUENCE [LARGE SCALE GENOMIC DNA]</scope>
    <source>
        <strain evidence="2 3">A82846</strain>
    </source>
</reference>
<sequence length="358" mass="38421">MPGRWLLREVRLMRIATLLALALTGTLVAAPTATAKTNSVSEITDSLARTISVELTDKDARHALTKMAPLDAVDPSSLDVHGRLTRPLATANADLLTAKGLPAGSARLARIRLAHDSMVSQLRSGAAPMMAAAPNDDGATEFTGYLPGGKALTLSTATIPSRPVVFVEVDVTTAVQLGTEVIKRHTGTPVAARAAGGYWATQITSIRFGDVQEPWFKGDAEIFAITGGFDMNGDVRADTLTLPYLDDENKTYYPNQLVLHWNRYKYSAADIVFMEDDGDTNYLNLAKALVAALAYILDGGAYVPLVNAILDALPTSWWTDDPDFVDACYTITRDTTATMNCAGGNGTLGVRPFWVNEL</sequence>
<evidence type="ECO:0000256" key="1">
    <source>
        <dbReference type="SAM" id="SignalP"/>
    </source>
</evidence>